<dbReference type="PANTHER" id="PTHR46423:SF1">
    <property type="entry name" value="RNA POLYMERASE II-ASSOCIATED PROTEIN 3"/>
    <property type="match status" value="1"/>
</dbReference>
<dbReference type="GO" id="GO:0101031">
    <property type="term" value="C:protein folding chaperone complex"/>
    <property type="evidence" value="ECO:0007669"/>
    <property type="project" value="TreeGrafter"/>
</dbReference>
<sequence length="390" mass="42137">MGLPGEATGPLERKEAGNQFFKEGNWQLASAEYTFGLEEGGEDFPGDQRGLLLSNRSQCWLNLSEYQKALEDADACLKLLPEHSKSLFRRASAQEKLGRKNEALKDFARVARAEPGNHNAIEAAKRLRDEVLKEGQQRQEECLPSHLLDVLRADSSVEAQLEACGKLRALCIRRGQTAVLLAAGGLELLLRRAAEDATAEDLRQACLSALVAMASGQEESDDDGNAAARNSGPLPVPSAAAEARKRLRAALPLASLQRLCRGHAGSLRQLATLLGFCFQPEDEEALEVLDTTLSFIEGGELDVPRAGLAALTSIFDARRRQGKAGKAVVPSRALFKCLESALGTSNSGQLLRSLLAEVFTLLADDDRGKGSEVDLPEIGLRVLEPFLQSQ</sequence>
<evidence type="ECO:0000256" key="2">
    <source>
        <dbReference type="PROSITE-ProRule" id="PRU00339"/>
    </source>
</evidence>
<dbReference type="InterPro" id="IPR011990">
    <property type="entry name" value="TPR-like_helical_dom_sf"/>
</dbReference>
<dbReference type="PANTHER" id="PTHR46423">
    <property type="entry name" value="RNA POLYMERASE II-ASSOCIATED PROTEIN 3"/>
    <property type="match status" value="1"/>
</dbReference>
<feature type="non-terminal residue" evidence="4">
    <location>
        <position position="1"/>
    </location>
</feature>
<dbReference type="SUPFAM" id="SSF48452">
    <property type="entry name" value="TPR-like"/>
    <property type="match status" value="1"/>
</dbReference>
<dbReference type="SMART" id="SM00028">
    <property type="entry name" value="TPR"/>
    <property type="match status" value="2"/>
</dbReference>
<evidence type="ECO:0008006" key="6">
    <source>
        <dbReference type="Google" id="ProtNLM"/>
    </source>
</evidence>
<dbReference type="Gene3D" id="1.25.40.10">
    <property type="entry name" value="Tetratricopeptide repeat domain"/>
    <property type="match status" value="1"/>
</dbReference>
<proteinExistence type="predicted"/>
<evidence type="ECO:0000256" key="1">
    <source>
        <dbReference type="ARBA" id="ARBA00022803"/>
    </source>
</evidence>
<dbReference type="SUPFAM" id="SSF48371">
    <property type="entry name" value="ARM repeat"/>
    <property type="match status" value="1"/>
</dbReference>
<evidence type="ECO:0000313" key="5">
    <source>
        <dbReference type="Proteomes" id="UP000626109"/>
    </source>
</evidence>
<dbReference type="InterPro" id="IPR051966">
    <property type="entry name" value="RPAP3"/>
</dbReference>
<reference evidence="4" key="1">
    <citation type="submission" date="2021-02" db="EMBL/GenBank/DDBJ databases">
        <authorList>
            <person name="Dougan E. K."/>
            <person name="Rhodes N."/>
            <person name="Thang M."/>
            <person name="Chan C."/>
        </authorList>
    </citation>
    <scope>NUCLEOTIDE SEQUENCE</scope>
</reference>
<feature type="repeat" description="TPR" evidence="2">
    <location>
        <begin position="84"/>
        <end position="117"/>
    </location>
</feature>
<dbReference type="InterPro" id="IPR019734">
    <property type="entry name" value="TPR_rpt"/>
</dbReference>
<keyword evidence="1 2" id="KW-0802">TPR repeat</keyword>
<name>A0A813IZV9_POLGL</name>
<dbReference type="InterPro" id="IPR011989">
    <property type="entry name" value="ARM-like"/>
</dbReference>
<dbReference type="AlphaFoldDB" id="A0A813IZV9"/>
<dbReference type="PROSITE" id="PS50005">
    <property type="entry name" value="TPR"/>
    <property type="match status" value="1"/>
</dbReference>
<evidence type="ECO:0000313" key="4">
    <source>
        <dbReference type="EMBL" id="CAE8662959.1"/>
    </source>
</evidence>
<evidence type="ECO:0000256" key="3">
    <source>
        <dbReference type="SAM" id="MobiDB-lite"/>
    </source>
</evidence>
<dbReference type="Proteomes" id="UP000626109">
    <property type="component" value="Unassembled WGS sequence"/>
</dbReference>
<protein>
    <recommendedName>
        <fullName evidence="6">Protein unc-45 homolog B</fullName>
    </recommendedName>
</protein>
<comment type="caution">
    <text evidence="4">The sequence shown here is derived from an EMBL/GenBank/DDBJ whole genome shotgun (WGS) entry which is preliminary data.</text>
</comment>
<feature type="region of interest" description="Disordered" evidence="3">
    <location>
        <begin position="218"/>
        <end position="239"/>
    </location>
</feature>
<accession>A0A813IZV9</accession>
<dbReference type="InterPro" id="IPR016024">
    <property type="entry name" value="ARM-type_fold"/>
</dbReference>
<dbReference type="EMBL" id="CAJNNW010018475">
    <property type="protein sequence ID" value="CAE8662959.1"/>
    <property type="molecule type" value="Genomic_DNA"/>
</dbReference>
<organism evidence="4 5">
    <name type="scientific">Polarella glacialis</name>
    <name type="common">Dinoflagellate</name>
    <dbReference type="NCBI Taxonomy" id="89957"/>
    <lineage>
        <taxon>Eukaryota</taxon>
        <taxon>Sar</taxon>
        <taxon>Alveolata</taxon>
        <taxon>Dinophyceae</taxon>
        <taxon>Suessiales</taxon>
        <taxon>Suessiaceae</taxon>
        <taxon>Polarella</taxon>
    </lineage>
</organism>
<dbReference type="Gene3D" id="1.25.10.10">
    <property type="entry name" value="Leucine-rich Repeat Variant"/>
    <property type="match status" value="1"/>
</dbReference>
<gene>
    <name evidence="4" type="ORF">PGLA2088_LOCUS15106</name>
</gene>